<protein>
    <recommendedName>
        <fullName evidence="1">DUF3730 domain-containing protein</fullName>
    </recommendedName>
</protein>
<dbReference type="GO" id="GO:0060147">
    <property type="term" value="P:regulation of post-transcriptional gene silencing"/>
    <property type="evidence" value="ECO:0007669"/>
    <property type="project" value="InterPro"/>
</dbReference>
<gene>
    <name evidence="2" type="ORF">SASPL_144832</name>
</gene>
<name>A0A8X8WH69_SALSN</name>
<feature type="domain" description="DUF3730" evidence="1">
    <location>
        <begin position="77"/>
        <end position="349"/>
    </location>
</feature>
<dbReference type="PANTHER" id="PTHR16212">
    <property type="entry name" value="FOCADHESIN FAMILY MEMBER"/>
    <property type="match status" value="1"/>
</dbReference>
<keyword evidence="3" id="KW-1185">Reference proteome</keyword>
<accession>A0A8X8WH69</accession>
<comment type="caution">
    <text evidence="2">The sequence shown here is derived from an EMBL/GenBank/DDBJ whole genome shotgun (WGS) entry which is preliminary data.</text>
</comment>
<dbReference type="InterPro" id="IPR016024">
    <property type="entry name" value="ARM-type_fold"/>
</dbReference>
<dbReference type="Proteomes" id="UP000298416">
    <property type="component" value="Unassembled WGS sequence"/>
</dbReference>
<dbReference type="InterPro" id="IPR022542">
    <property type="entry name" value="FOCAD/RST1_DUF3730"/>
</dbReference>
<proteinExistence type="predicted"/>
<reference evidence="2" key="1">
    <citation type="submission" date="2018-01" db="EMBL/GenBank/DDBJ databases">
        <authorList>
            <person name="Mao J.F."/>
        </authorList>
    </citation>
    <scope>NUCLEOTIDE SEQUENCE</scope>
    <source>
        <strain evidence="2">Huo1</strain>
        <tissue evidence="2">Leaf</tissue>
    </source>
</reference>
<dbReference type="SUPFAM" id="SSF48371">
    <property type="entry name" value="ARM repeat"/>
    <property type="match status" value="1"/>
</dbReference>
<dbReference type="EMBL" id="PNBA02000017">
    <property type="protein sequence ID" value="KAG6394249.1"/>
    <property type="molecule type" value="Genomic_DNA"/>
</dbReference>
<feature type="domain" description="DUF3730" evidence="1">
    <location>
        <begin position="544"/>
        <end position="784"/>
    </location>
</feature>
<dbReference type="InterPro" id="IPR045163">
    <property type="entry name" value="Focadhesin/RST1"/>
</dbReference>
<dbReference type="PANTHER" id="PTHR16212:SF4">
    <property type="entry name" value="FOCADHESIN"/>
    <property type="match status" value="1"/>
</dbReference>
<evidence type="ECO:0000313" key="2">
    <source>
        <dbReference type="EMBL" id="KAG6394249.1"/>
    </source>
</evidence>
<reference evidence="2" key="2">
    <citation type="submission" date="2020-08" db="EMBL/GenBank/DDBJ databases">
        <title>Plant Genome Project.</title>
        <authorList>
            <person name="Zhang R.-G."/>
        </authorList>
    </citation>
    <scope>NUCLEOTIDE SEQUENCE</scope>
    <source>
        <strain evidence="2">Huo1</strain>
        <tissue evidence="2">Leaf</tissue>
    </source>
</reference>
<dbReference type="Pfam" id="PF12530">
    <property type="entry name" value="DUF3730"/>
    <property type="match status" value="2"/>
</dbReference>
<evidence type="ECO:0000313" key="3">
    <source>
        <dbReference type="Proteomes" id="UP000298416"/>
    </source>
</evidence>
<sequence>MDSYTPLLEKTRIPQPSLQKLAVASIFDKFRSAPPSAAGADAVSRCLRSASVAVVDQSTRELCRLVKDDKFDLADGLLELQSALEDSSNPQFAAVFTKAIGLLTRLGFERNPSSFRFFSSENHPFVKILACGAEVQLGLVKQVVLFIMKSRYLGMEAVCEFLGPFLNYSVIQVPISGSSSTYLRNLVSTMAAFCCSSPEETIPIIKLLTGLLKYIPCKNAEHCNENMSEDIANISGIFECLVDAYQVVLRELVRMGLLIHEAQLCGLELMDSILSLHRDFCKCSGGVEKILDAVRRILAVQKDLGLNYCTGLSSVILSLFSILTQLELEHEQYSVLNLALFLLRWKGENGIVLPSPIVNSAFSEYRTGPSPSELTEELLLIFPVLALVSSPSRSIKQTATHLLSILGKTATNLLIASREEQADQQSLDGFYYVNHFSDGVVHSNEMHSELKAWIFSLKEYSSRITAKRKSALGMHRSEESFLSEMPHILCSVAGVFLVHQTTNFGIDLFTIASTIEPKLGVPLLLTVLFYNHVCSSAEKYNDFHDKLLKLLALLPSVASHSAMIPLVHQVLLPMLHRDVNPYMWITTWTMMMTGHGERKESNGLYHALDLERFWPYKQTPVMYCRLPVEGMLHPNELALCATERGICMSIAVSVRDVCKRNPDRGVDIILSVAACIENDNPLVQSVGLQSLAYLCEADVIDFYTAWDVVGKQTESYSENAVIAYGSNCFSNRLALLLRWGAMDAEAYPDAAENVLNILWKIGTQSQVSQSSLWTRAQEAALRALMQYEAGVVHIQRSIPDFGARNMGLVFSHTSPDLFAALEDTRRRSVKQKRVTGSQNKIFKLLDVVPDVIFGSESKYRIKDLPGAALLCFPTRKDVRNQGSLKGLLDVHSKYEDAAVEISGSLLLSRNILLAIHSLQSWKPFMERWLRSSILVIEAKAHLTVLDKTSKAATDMLKILTRLAEAAIPQSAENIALALGAFCLVLPASAHAVQSMASKFLLNWLSRYEHEHRQWSAAISLGLISSCLHLTDHEQKFRNISALLEVASSSKSTLVKGACGIGLGFSCQGLLTRVDSGTNSQFEKETYKNQEMELLRKVVKTLVQMTDQFSGSSVGILEKLAAYFPLGTDDSPLSEVEDNDIHHLEEDAWGAAGPVIGLGNSLGAIYRAGSLDAVLYLKSLIISWIPSANDLFPKNPRGETCLPVLALGACLSVPTVVSFCHKVELIDDIELDHLVSSFMDLISGLLSVKQPDNFLQNLLMASCVGAGSFLSLVSNSRVPSLKEEHVKGFLELCRKTYSSTHLPFVQLGGMLGVVNTVGAAAGTLIQQIPSSSPTMFQQKELSHVSGSLISNHVLEAESTPLIQEIFLYAQNSNDPQSQQNAAWAVSVLRHSVFSKEDTNDAEHDDTSAPKSASQGVAEDTIVMKLSLWLMQINYSELDTTVNTRTVFVLRCLSHAPRLPVMEWGEIVRRCMKYGDRTAEMPFQDIDLRKGTLREECFLFILSHAHQFDSLLGFIDELFDGARFKTLESNLQSLMLLHLADLLKIFSDSRVAKLFDDVSDFLHWSASSTQYNNEEKISIRVSCWKSLQICLDESSAIETQDYAHNLEQCIEVLFTMLPWSHSSVNPELHQKYSNTEWIEAIKCLGKAQQGWLSKFLLIPDTNFKDEGTQIFETLKKVKAKAALVRVASIPLAELAKLKAYILDSDPKVIWNILVEVAVTLQHYDDSVRRQWLSDTAEILCVTSYPSTALRFLGLLSGSSSKYMPILFADKTSVLTDLPATLPPLLADIGSRIVAESVASCIFRATERVHDWAGRTGNGHYLPDSQPIDLSEEDDVMLLLRVMHQTCVYLKEYLPADKQLRLANIVVA</sequence>
<organism evidence="2">
    <name type="scientific">Salvia splendens</name>
    <name type="common">Scarlet sage</name>
    <dbReference type="NCBI Taxonomy" id="180675"/>
    <lineage>
        <taxon>Eukaryota</taxon>
        <taxon>Viridiplantae</taxon>
        <taxon>Streptophyta</taxon>
        <taxon>Embryophyta</taxon>
        <taxon>Tracheophyta</taxon>
        <taxon>Spermatophyta</taxon>
        <taxon>Magnoliopsida</taxon>
        <taxon>eudicotyledons</taxon>
        <taxon>Gunneridae</taxon>
        <taxon>Pentapetalae</taxon>
        <taxon>asterids</taxon>
        <taxon>lamiids</taxon>
        <taxon>Lamiales</taxon>
        <taxon>Lamiaceae</taxon>
        <taxon>Nepetoideae</taxon>
        <taxon>Mentheae</taxon>
        <taxon>Salviinae</taxon>
        <taxon>Salvia</taxon>
        <taxon>Salvia subgen. Calosphace</taxon>
        <taxon>core Calosphace</taxon>
    </lineage>
</organism>
<evidence type="ECO:0000259" key="1">
    <source>
        <dbReference type="Pfam" id="PF12530"/>
    </source>
</evidence>